<dbReference type="EMBL" id="CH916375">
    <property type="protein sequence ID" value="EDV98083.1"/>
    <property type="molecule type" value="Genomic_DNA"/>
</dbReference>
<dbReference type="GO" id="GO:0005615">
    <property type="term" value="C:extracellular space"/>
    <property type="evidence" value="ECO:0007669"/>
    <property type="project" value="InterPro"/>
</dbReference>
<dbReference type="Proteomes" id="UP000001070">
    <property type="component" value="Unassembled WGS sequence"/>
</dbReference>
<evidence type="ECO:0000256" key="3">
    <source>
        <dbReference type="ARBA" id="ARBA00006083"/>
    </source>
</evidence>
<dbReference type="InParanoid" id="B4JVU5"/>
<evidence type="ECO:0000256" key="8">
    <source>
        <dbReference type="ARBA" id="ARBA00022729"/>
    </source>
</evidence>
<evidence type="ECO:0000256" key="7">
    <source>
        <dbReference type="ARBA" id="ARBA00022723"/>
    </source>
</evidence>
<dbReference type="STRING" id="7222.B4JVU5"/>
<dbReference type="Gene3D" id="3.20.20.140">
    <property type="entry name" value="Metal-dependent hydrolases"/>
    <property type="match status" value="1"/>
</dbReference>
<dbReference type="Pfam" id="PF08451">
    <property type="entry name" value="A_deaminase_N"/>
    <property type="match status" value="1"/>
</dbReference>
<dbReference type="Pfam" id="PF00962">
    <property type="entry name" value="A_deaminase"/>
    <property type="match status" value="1"/>
</dbReference>
<dbReference type="PANTHER" id="PTHR11409:SF39">
    <property type="entry name" value="ADENOSINE DEAMINASE 2"/>
    <property type="match status" value="1"/>
</dbReference>
<dbReference type="GO" id="GO:0046103">
    <property type="term" value="P:inosine biosynthetic process"/>
    <property type="evidence" value="ECO:0007669"/>
    <property type="project" value="TreeGrafter"/>
</dbReference>
<dbReference type="FunFam" id="3.20.20.140:FF:000017">
    <property type="entry name" value="Adenosine deaminase 2"/>
    <property type="match status" value="1"/>
</dbReference>
<name>B4JVU5_DROGR</name>
<keyword evidence="7" id="KW-0479">Metal-binding</keyword>
<reference evidence="13 14" key="1">
    <citation type="journal article" date="2007" name="Nature">
        <title>Evolution of genes and genomes on the Drosophila phylogeny.</title>
        <authorList>
            <consortium name="Drosophila 12 Genomes Consortium"/>
            <person name="Clark A.G."/>
            <person name="Eisen M.B."/>
            <person name="Smith D.R."/>
            <person name="Bergman C.M."/>
            <person name="Oliver B."/>
            <person name="Markow T.A."/>
            <person name="Kaufman T.C."/>
            <person name="Kellis M."/>
            <person name="Gelbart W."/>
            <person name="Iyer V.N."/>
            <person name="Pollard D.A."/>
            <person name="Sackton T.B."/>
            <person name="Larracuente A.M."/>
            <person name="Singh N.D."/>
            <person name="Abad J.P."/>
            <person name="Abt D.N."/>
            <person name="Adryan B."/>
            <person name="Aguade M."/>
            <person name="Akashi H."/>
            <person name="Anderson W.W."/>
            <person name="Aquadro C.F."/>
            <person name="Ardell D.H."/>
            <person name="Arguello R."/>
            <person name="Artieri C.G."/>
            <person name="Barbash D.A."/>
            <person name="Barker D."/>
            <person name="Barsanti P."/>
            <person name="Batterham P."/>
            <person name="Batzoglou S."/>
            <person name="Begun D."/>
            <person name="Bhutkar A."/>
            <person name="Blanco E."/>
            <person name="Bosak S.A."/>
            <person name="Bradley R.K."/>
            <person name="Brand A.D."/>
            <person name="Brent M.R."/>
            <person name="Brooks A.N."/>
            <person name="Brown R.H."/>
            <person name="Butlin R.K."/>
            <person name="Caggese C."/>
            <person name="Calvi B.R."/>
            <person name="Bernardo de Carvalho A."/>
            <person name="Caspi A."/>
            <person name="Castrezana S."/>
            <person name="Celniker S.E."/>
            <person name="Chang J.L."/>
            <person name="Chapple C."/>
            <person name="Chatterji S."/>
            <person name="Chinwalla A."/>
            <person name="Civetta A."/>
            <person name="Clifton S.W."/>
            <person name="Comeron J.M."/>
            <person name="Costello J.C."/>
            <person name="Coyne J.A."/>
            <person name="Daub J."/>
            <person name="David R.G."/>
            <person name="Delcher A.L."/>
            <person name="Delehaunty K."/>
            <person name="Do C.B."/>
            <person name="Ebling H."/>
            <person name="Edwards K."/>
            <person name="Eickbush T."/>
            <person name="Evans J.D."/>
            <person name="Filipski A."/>
            <person name="Findeiss S."/>
            <person name="Freyhult E."/>
            <person name="Fulton L."/>
            <person name="Fulton R."/>
            <person name="Garcia A.C."/>
            <person name="Gardiner A."/>
            <person name="Garfield D.A."/>
            <person name="Garvin B.E."/>
            <person name="Gibson G."/>
            <person name="Gilbert D."/>
            <person name="Gnerre S."/>
            <person name="Godfrey J."/>
            <person name="Good R."/>
            <person name="Gotea V."/>
            <person name="Gravely B."/>
            <person name="Greenberg A.J."/>
            <person name="Griffiths-Jones S."/>
            <person name="Gross S."/>
            <person name="Guigo R."/>
            <person name="Gustafson E.A."/>
            <person name="Haerty W."/>
            <person name="Hahn M.W."/>
            <person name="Halligan D.L."/>
            <person name="Halpern A.L."/>
            <person name="Halter G.M."/>
            <person name="Han M.V."/>
            <person name="Heger A."/>
            <person name="Hillier L."/>
            <person name="Hinrichs A.S."/>
            <person name="Holmes I."/>
            <person name="Hoskins R.A."/>
            <person name="Hubisz M.J."/>
            <person name="Hultmark D."/>
            <person name="Huntley M.A."/>
            <person name="Jaffe D.B."/>
            <person name="Jagadeeshan S."/>
            <person name="Jeck W.R."/>
            <person name="Johnson J."/>
            <person name="Jones C.D."/>
            <person name="Jordan W.C."/>
            <person name="Karpen G.H."/>
            <person name="Kataoka E."/>
            <person name="Keightley P.D."/>
            <person name="Kheradpour P."/>
            <person name="Kirkness E.F."/>
            <person name="Koerich L.B."/>
            <person name="Kristiansen K."/>
            <person name="Kudrna D."/>
            <person name="Kulathinal R.J."/>
            <person name="Kumar S."/>
            <person name="Kwok R."/>
            <person name="Lander E."/>
            <person name="Langley C.H."/>
            <person name="Lapoint R."/>
            <person name="Lazzaro B.P."/>
            <person name="Lee S.J."/>
            <person name="Levesque L."/>
            <person name="Li R."/>
            <person name="Lin C.F."/>
            <person name="Lin M.F."/>
            <person name="Lindblad-Toh K."/>
            <person name="Llopart A."/>
            <person name="Long M."/>
            <person name="Low L."/>
            <person name="Lozovsky E."/>
            <person name="Lu J."/>
            <person name="Luo M."/>
            <person name="Machado C.A."/>
            <person name="Makalowski W."/>
            <person name="Marzo M."/>
            <person name="Matsuda M."/>
            <person name="Matzkin L."/>
            <person name="McAllister B."/>
            <person name="McBride C.S."/>
            <person name="McKernan B."/>
            <person name="McKernan K."/>
            <person name="Mendez-Lago M."/>
            <person name="Minx P."/>
            <person name="Mollenhauer M.U."/>
            <person name="Montooth K."/>
            <person name="Mount S.M."/>
            <person name="Mu X."/>
            <person name="Myers E."/>
            <person name="Negre B."/>
            <person name="Newfeld S."/>
            <person name="Nielsen R."/>
            <person name="Noor M.A."/>
            <person name="O'Grady P."/>
            <person name="Pachter L."/>
            <person name="Papaceit M."/>
            <person name="Parisi M.J."/>
            <person name="Parisi M."/>
            <person name="Parts L."/>
            <person name="Pedersen J.S."/>
            <person name="Pesole G."/>
            <person name="Phillippy A.M."/>
            <person name="Ponting C.P."/>
            <person name="Pop M."/>
            <person name="Porcelli D."/>
            <person name="Powell J.R."/>
            <person name="Prohaska S."/>
            <person name="Pruitt K."/>
            <person name="Puig M."/>
            <person name="Quesneville H."/>
            <person name="Ram K.R."/>
            <person name="Rand D."/>
            <person name="Rasmussen M.D."/>
            <person name="Reed L.K."/>
            <person name="Reenan R."/>
            <person name="Reily A."/>
            <person name="Remington K.A."/>
            <person name="Rieger T.T."/>
            <person name="Ritchie M.G."/>
            <person name="Robin C."/>
            <person name="Rogers Y.H."/>
            <person name="Rohde C."/>
            <person name="Rozas J."/>
            <person name="Rubenfield M.J."/>
            <person name="Ruiz A."/>
            <person name="Russo S."/>
            <person name="Salzberg S.L."/>
            <person name="Sanchez-Gracia A."/>
            <person name="Saranga D.J."/>
            <person name="Sato H."/>
            <person name="Schaeffer S.W."/>
            <person name="Schatz M.C."/>
            <person name="Schlenke T."/>
            <person name="Schwartz R."/>
            <person name="Segarra C."/>
            <person name="Singh R.S."/>
            <person name="Sirot L."/>
            <person name="Sirota M."/>
            <person name="Sisneros N.B."/>
            <person name="Smith C.D."/>
            <person name="Smith T.F."/>
            <person name="Spieth J."/>
            <person name="Stage D.E."/>
            <person name="Stark A."/>
            <person name="Stephan W."/>
            <person name="Strausberg R.L."/>
            <person name="Strempel S."/>
            <person name="Sturgill D."/>
            <person name="Sutton G."/>
            <person name="Sutton G.G."/>
            <person name="Tao W."/>
            <person name="Teichmann S."/>
            <person name="Tobari Y.N."/>
            <person name="Tomimura Y."/>
            <person name="Tsolas J.M."/>
            <person name="Valente V.L."/>
            <person name="Venter E."/>
            <person name="Venter J.C."/>
            <person name="Vicario S."/>
            <person name="Vieira F.G."/>
            <person name="Vilella A.J."/>
            <person name="Villasante A."/>
            <person name="Walenz B."/>
            <person name="Wang J."/>
            <person name="Wasserman M."/>
            <person name="Watts T."/>
            <person name="Wilson D."/>
            <person name="Wilson R.K."/>
            <person name="Wing R.A."/>
            <person name="Wolfner M.F."/>
            <person name="Wong A."/>
            <person name="Wong G.K."/>
            <person name="Wu C.I."/>
            <person name="Wu G."/>
            <person name="Yamamoto D."/>
            <person name="Yang H.P."/>
            <person name="Yang S.P."/>
            <person name="Yorke J.A."/>
            <person name="Yoshida K."/>
            <person name="Zdobnov E."/>
            <person name="Zhang P."/>
            <person name="Zhang Y."/>
            <person name="Zimin A.V."/>
            <person name="Baldwin J."/>
            <person name="Abdouelleil A."/>
            <person name="Abdulkadir J."/>
            <person name="Abebe A."/>
            <person name="Abera B."/>
            <person name="Abreu J."/>
            <person name="Acer S.C."/>
            <person name="Aftuck L."/>
            <person name="Alexander A."/>
            <person name="An P."/>
            <person name="Anderson E."/>
            <person name="Anderson S."/>
            <person name="Arachi H."/>
            <person name="Azer M."/>
            <person name="Bachantsang P."/>
            <person name="Barry A."/>
            <person name="Bayul T."/>
            <person name="Berlin A."/>
            <person name="Bessette D."/>
            <person name="Bloom T."/>
            <person name="Blye J."/>
            <person name="Boguslavskiy L."/>
            <person name="Bonnet C."/>
            <person name="Boukhgalter B."/>
            <person name="Bourzgui I."/>
            <person name="Brown A."/>
            <person name="Cahill P."/>
            <person name="Channer S."/>
            <person name="Cheshatsang Y."/>
            <person name="Chuda L."/>
            <person name="Citroen M."/>
            <person name="Collymore A."/>
            <person name="Cooke P."/>
            <person name="Costello M."/>
            <person name="D'Aco K."/>
            <person name="Daza R."/>
            <person name="De Haan G."/>
            <person name="DeGray S."/>
            <person name="DeMaso C."/>
            <person name="Dhargay N."/>
            <person name="Dooley K."/>
            <person name="Dooley E."/>
            <person name="Doricent M."/>
            <person name="Dorje P."/>
            <person name="Dorjee K."/>
            <person name="Dupes A."/>
            <person name="Elong R."/>
            <person name="Falk J."/>
            <person name="Farina A."/>
            <person name="Faro S."/>
            <person name="Ferguson D."/>
            <person name="Fisher S."/>
            <person name="Foley C.D."/>
            <person name="Franke A."/>
            <person name="Friedrich D."/>
            <person name="Gadbois L."/>
            <person name="Gearin G."/>
            <person name="Gearin C.R."/>
            <person name="Giannoukos G."/>
            <person name="Goode T."/>
            <person name="Graham J."/>
            <person name="Grandbois E."/>
            <person name="Grewal S."/>
            <person name="Gyaltsen K."/>
            <person name="Hafez N."/>
            <person name="Hagos B."/>
            <person name="Hall J."/>
            <person name="Henson C."/>
            <person name="Hollinger A."/>
            <person name="Honan T."/>
            <person name="Huard M.D."/>
            <person name="Hughes L."/>
            <person name="Hurhula B."/>
            <person name="Husby M.E."/>
            <person name="Kamat A."/>
            <person name="Kanga B."/>
            <person name="Kashin S."/>
            <person name="Khazanovich D."/>
            <person name="Kisner P."/>
            <person name="Lance K."/>
            <person name="Lara M."/>
            <person name="Lee W."/>
            <person name="Lennon N."/>
            <person name="Letendre F."/>
            <person name="LeVine R."/>
            <person name="Lipovsky A."/>
            <person name="Liu X."/>
            <person name="Liu J."/>
            <person name="Liu S."/>
            <person name="Lokyitsang T."/>
            <person name="Lokyitsang Y."/>
            <person name="Lubonja R."/>
            <person name="Lui A."/>
            <person name="MacDonald P."/>
            <person name="Magnisalis V."/>
            <person name="Maru K."/>
            <person name="Matthews C."/>
            <person name="McCusker W."/>
            <person name="McDonough S."/>
            <person name="Mehta T."/>
            <person name="Meldrim J."/>
            <person name="Meneus L."/>
            <person name="Mihai O."/>
            <person name="Mihalev A."/>
            <person name="Mihova T."/>
            <person name="Mittelman R."/>
            <person name="Mlenga V."/>
            <person name="Montmayeur A."/>
            <person name="Mulrain L."/>
            <person name="Navidi A."/>
            <person name="Naylor J."/>
            <person name="Negash T."/>
            <person name="Nguyen T."/>
            <person name="Nguyen N."/>
            <person name="Nicol R."/>
            <person name="Norbu C."/>
            <person name="Norbu N."/>
            <person name="Novod N."/>
            <person name="O'Neill B."/>
            <person name="Osman S."/>
            <person name="Markiewicz E."/>
            <person name="Oyono O.L."/>
            <person name="Patti C."/>
            <person name="Phunkhang P."/>
            <person name="Pierre F."/>
            <person name="Priest M."/>
            <person name="Raghuraman S."/>
            <person name="Rege F."/>
            <person name="Reyes R."/>
            <person name="Rise C."/>
            <person name="Rogov P."/>
            <person name="Ross K."/>
            <person name="Ryan E."/>
            <person name="Settipalli S."/>
            <person name="Shea T."/>
            <person name="Sherpa N."/>
            <person name="Shi L."/>
            <person name="Shih D."/>
            <person name="Sparrow T."/>
            <person name="Spaulding J."/>
            <person name="Stalker J."/>
            <person name="Stange-Thomann N."/>
            <person name="Stavropoulos S."/>
            <person name="Stone C."/>
            <person name="Strader C."/>
            <person name="Tesfaye S."/>
            <person name="Thomson T."/>
            <person name="Thoulutsang Y."/>
            <person name="Thoulutsang D."/>
            <person name="Topham K."/>
            <person name="Topping I."/>
            <person name="Tsamla T."/>
            <person name="Vassiliev H."/>
            <person name="Vo A."/>
            <person name="Wangchuk T."/>
            <person name="Wangdi T."/>
            <person name="Weiand M."/>
            <person name="Wilkinson J."/>
            <person name="Wilson A."/>
            <person name="Yadav S."/>
            <person name="Young G."/>
            <person name="Yu Q."/>
            <person name="Zembek L."/>
            <person name="Zhong D."/>
            <person name="Zimmer A."/>
            <person name="Zwirko Z."/>
            <person name="Jaffe D.B."/>
            <person name="Alvarez P."/>
            <person name="Brockman W."/>
            <person name="Butler J."/>
            <person name="Chin C."/>
            <person name="Gnerre S."/>
            <person name="Grabherr M."/>
            <person name="Kleber M."/>
            <person name="Mauceli E."/>
            <person name="MacCallum I."/>
        </authorList>
    </citation>
    <scope>NUCLEOTIDE SEQUENCE [LARGE SCALE GENOMIC DNA]</scope>
    <source>
        <strain evidence="14">Tucson 15287-2541.00</strain>
    </source>
</reference>
<evidence type="ECO:0000313" key="13">
    <source>
        <dbReference type="EMBL" id="EDV98083.1"/>
    </source>
</evidence>
<dbReference type="eggNOG" id="KOG1097">
    <property type="taxonomic scope" value="Eukaryota"/>
</dbReference>
<evidence type="ECO:0000256" key="10">
    <source>
        <dbReference type="ARBA" id="ARBA00047764"/>
    </source>
</evidence>
<sequence length="525" mass="60346">MAQGIGICGQTIRCFTGNALSELIGQSNLRKSTPADYRKLREIVCTLERFGTLGNDIQLTSNEIEANHVIMCLKTKEYNKGIQDPSQFVPGHQIMRRLKKMKESPLFLLLSKMPKGGVLKAHAHSMCSTDFLIKLTYAKNLWVCTTDNGCKFRQFRFSKVKPTRIQYEEGEWQLMEQLRDYHGEANLRKYLKNALNMYPSIRTTSSIAAWNQLERIFDLLDGLLRYPPVWAEYFYNALKEFHADGVQYVEVRSKLQRFYCLDGSKLPVQETVKIYQEQIGRFQTDNPDFIDAKIIYSPLRHATIDQMAKYVKMCTILNKEFPDLVIGFDLVGQEDRGDPLSQFASELHKLPDNINLYLHAGQTNWYGTRIDENLIDAVLLGAKRIGHGYAITKHPLVMELVKQLNIAIEVCPICNQMLQLSADYRNHPAATLIANNIPFVISSGNPSFWRTSPLSHDFYVVFLGIAPMNADLKFLKRISKNSLKYSGLPDEQKSMAMSKWKIKWEKWVDYVIKNKDKIMAQNAEK</sequence>
<comment type="catalytic activity">
    <reaction evidence="10">
        <text>adenosine + H2O + H(+) = inosine + NH4(+)</text>
        <dbReference type="Rhea" id="RHEA:24408"/>
        <dbReference type="ChEBI" id="CHEBI:15377"/>
        <dbReference type="ChEBI" id="CHEBI:15378"/>
        <dbReference type="ChEBI" id="CHEBI:16335"/>
        <dbReference type="ChEBI" id="CHEBI:17596"/>
        <dbReference type="ChEBI" id="CHEBI:28938"/>
        <dbReference type="EC" id="3.5.4.4"/>
    </reaction>
</comment>
<dbReference type="InterPro" id="IPR032466">
    <property type="entry name" value="Metal_Hydrolase"/>
</dbReference>
<feature type="domain" description="Adenosine deaminase" evidence="11">
    <location>
        <begin position="199"/>
        <end position="497"/>
    </location>
</feature>
<dbReference type="SUPFAM" id="SSF51556">
    <property type="entry name" value="Metallo-dependent hydrolases"/>
    <property type="match status" value="1"/>
</dbReference>
<dbReference type="InterPro" id="IPR006330">
    <property type="entry name" value="Ado/ade_deaminase"/>
</dbReference>
<organism evidence="14">
    <name type="scientific">Drosophila grimshawi</name>
    <name type="common">Hawaiian fruit fly</name>
    <name type="synonym">Idiomyia grimshawi</name>
    <dbReference type="NCBI Taxonomy" id="7222"/>
    <lineage>
        <taxon>Eukaryota</taxon>
        <taxon>Metazoa</taxon>
        <taxon>Ecdysozoa</taxon>
        <taxon>Arthropoda</taxon>
        <taxon>Hexapoda</taxon>
        <taxon>Insecta</taxon>
        <taxon>Pterygota</taxon>
        <taxon>Neoptera</taxon>
        <taxon>Endopterygota</taxon>
        <taxon>Diptera</taxon>
        <taxon>Brachycera</taxon>
        <taxon>Muscomorpha</taxon>
        <taxon>Ephydroidea</taxon>
        <taxon>Drosophilidae</taxon>
        <taxon>Drosophila</taxon>
        <taxon>Hawaiian Drosophila</taxon>
    </lineage>
</organism>
<evidence type="ECO:0000256" key="2">
    <source>
        <dbReference type="ARBA" id="ARBA00004613"/>
    </source>
</evidence>
<evidence type="ECO:0000259" key="11">
    <source>
        <dbReference type="Pfam" id="PF00962"/>
    </source>
</evidence>
<dbReference type="OrthoDB" id="7202371at2759"/>
<evidence type="ECO:0000256" key="1">
    <source>
        <dbReference type="ARBA" id="ARBA00001947"/>
    </source>
</evidence>
<dbReference type="InterPro" id="IPR001365">
    <property type="entry name" value="A_deaminase_dom"/>
</dbReference>
<dbReference type="GO" id="GO:0006154">
    <property type="term" value="P:adenosine catabolic process"/>
    <property type="evidence" value="ECO:0007669"/>
    <property type="project" value="InterPro"/>
</dbReference>
<dbReference type="KEGG" id="dgr:6568937"/>
<dbReference type="InterPro" id="IPR013659">
    <property type="entry name" value="A_deaminase_N"/>
</dbReference>
<dbReference type="HOGENOM" id="CLU_022829_3_0_1"/>
<feature type="domain" description="Adenosine/AMP deaminase N-terminal" evidence="12">
    <location>
        <begin position="25"/>
        <end position="109"/>
    </location>
</feature>
<keyword evidence="9" id="KW-0378">Hydrolase</keyword>
<evidence type="ECO:0000256" key="5">
    <source>
        <dbReference type="ARBA" id="ARBA00018099"/>
    </source>
</evidence>
<dbReference type="EC" id="3.5.4.4" evidence="4"/>
<gene>
    <name evidence="13" type="primary">Dgri\GH22920</name>
    <name evidence="13" type="ORF">Dgri_GH22920</name>
</gene>
<dbReference type="GO" id="GO:0046872">
    <property type="term" value="F:metal ion binding"/>
    <property type="evidence" value="ECO:0007669"/>
    <property type="project" value="UniProtKB-KW"/>
</dbReference>
<comment type="similarity">
    <text evidence="3">Belongs to the metallo-dependent hydrolases superfamily. Adenosine and AMP deaminases family. ADGF subfamily.</text>
</comment>
<evidence type="ECO:0000259" key="12">
    <source>
        <dbReference type="Pfam" id="PF08451"/>
    </source>
</evidence>
<evidence type="ECO:0000256" key="9">
    <source>
        <dbReference type="ARBA" id="ARBA00022801"/>
    </source>
</evidence>
<evidence type="ECO:0000256" key="4">
    <source>
        <dbReference type="ARBA" id="ARBA00012784"/>
    </source>
</evidence>
<accession>B4JVU5</accession>
<comment type="subcellular location">
    <subcellularLocation>
        <location evidence="2">Secreted</location>
    </subcellularLocation>
</comment>
<evidence type="ECO:0000256" key="6">
    <source>
        <dbReference type="ARBA" id="ARBA00022525"/>
    </source>
</evidence>
<dbReference type="GO" id="GO:0004000">
    <property type="term" value="F:adenosine deaminase activity"/>
    <property type="evidence" value="ECO:0007669"/>
    <property type="project" value="InterPro"/>
</dbReference>
<comment type="cofactor">
    <cofactor evidence="1">
        <name>Zn(2+)</name>
        <dbReference type="ChEBI" id="CHEBI:29105"/>
    </cofactor>
</comment>
<dbReference type="NCBIfam" id="TIGR01431">
    <property type="entry name" value="adm_rel"/>
    <property type="match status" value="1"/>
</dbReference>
<dbReference type="FunCoup" id="B4JVU5">
    <property type="interactions" value="112"/>
</dbReference>
<dbReference type="OMA" id="QEDVGHP"/>
<dbReference type="AlphaFoldDB" id="B4JVU5"/>
<dbReference type="PhylomeDB" id="B4JVU5"/>
<keyword evidence="8" id="KW-0732">Signal</keyword>
<protein>
    <recommendedName>
        <fullName evidence="5">Adenosine deaminase</fullName>
        <ecNumber evidence="4">3.5.4.4</ecNumber>
    </recommendedName>
</protein>
<evidence type="ECO:0000313" key="14">
    <source>
        <dbReference type="Proteomes" id="UP000001070"/>
    </source>
</evidence>
<keyword evidence="14" id="KW-1185">Reference proteome</keyword>
<keyword evidence="6" id="KW-0964">Secreted</keyword>
<proteinExistence type="inferred from homology"/>
<dbReference type="PANTHER" id="PTHR11409">
    <property type="entry name" value="ADENOSINE DEAMINASE"/>
    <property type="match status" value="1"/>
</dbReference>
<dbReference type="InterPro" id="IPR006331">
    <property type="entry name" value="ADGF"/>
</dbReference>